<dbReference type="OMA" id="QKWEHVV"/>
<feature type="domain" description="AIG1-type G" evidence="4">
    <location>
        <begin position="53"/>
        <end position="207"/>
    </location>
</feature>
<dbReference type="PANTHER" id="PTHR32046:SF14">
    <property type="match status" value="1"/>
</dbReference>
<dbReference type="InterPro" id="IPR006703">
    <property type="entry name" value="G_AIG1"/>
</dbReference>
<sequence length="535" mass="60840">MLSDAVVPTCTLLEKSTGKLNIYKIPLTEGEAKIDGCRFLSFGEVSSREDNQTILLLGATGAGKSSLINGMINYILGVKWEDPYRFKIVDDGEKTSQAHSQTSLVTVYKLHYREGFNIDYTLTIVDTPGFGDTRGIDRDKETAVQLCNLFSNRDGINVIDAVCFVAQAALARLTAKEKYIFDSIFSIFGKDIKENIRVLVTFADNQKPPVLEAISESGVPCPKDKKGLPAYFKFNNSALFADNGDDSDDEDDEDNIDQIFWKMGMKNMEKFLDELIKMEPKSLVMTNQVLQERKQLEMSIKNLQVNVDLKLNKLNKIAETEQEIIKHENDIRENANFTLMVNKSIPQKVKLSKKRANNCKQCLRTCHFPCDVSKKHDKSKCNAMNKHGRCRVCNGRCSWKVHVCQSFKWIYKNVTATETIQELKDNYEAASGQKMTFEGLMSAQKAEYQTIEKEIRNLIDEAVQCKNKLNEIALNPNHLSTSDYIEMLIHVEESHKNPNWQQKVMSLKEMLKTEKITESVMKGENPLQSLESEMK</sequence>
<evidence type="ECO:0000256" key="1">
    <source>
        <dbReference type="ARBA" id="ARBA00008535"/>
    </source>
</evidence>
<dbReference type="AlphaFoldDB" id="A0A3Q2CNC7"/>
<dbReference type="PANTHER" id="PTHR32046">
    <property type="entry name" value="G DOMAIN-CONTAINING PROTEIN"/>
    <property type="match status" value="1"/>
</dbReference>
<dbReference type="GeneTree" id="ENSGT00500000044904"/>
<keyword evidence="6" id="KW-1185">Reference proteome</keyword>
<evidence type="ECO:0000313" key="5">
    <source>
        <dbReference type="Ensembl" id="ENSCVAP00000007021.1"/>
    </source>
</evidence>
<dbReference type="InterPro" id="IPR027417">
    <property type="entry name" value="P-loop_NTPase"/>
</dbReference>
<dbReference type="CDD" id="cd00882">
    <property type="entry name" value="Ras_like_GTPase"/>
    <property type="match status" value="1"/>
</dbReference>
<reference evidence="5" key="1">
    <citation type="submission" date="2025-08" db="UniProtKB">
        <authorList>
            <consortium name="Ensembl"/>
        </authorList>
    </citation>
    <scope>IDENTIFICATION</scope>
</reference>
<comment type="similarity">
    <text evidence="1">Belongs to the TRAFAC class TrmE-Era-EngA-EngB-Septin-like GTPase superfamily. AIG1/Toc34/Toc159-like paraseptin GTPase family. IAN subfamily.</text>
</comment>
<evidence type="ECO:0000313" key="6">
    <source>
        <dbReference type="Proteomes" id="UP000265020"/>
    </source>
</evidence>
<name>A0A3Q2CNC7_CYPVA</name>
<keyword evidence="2" id="KW-0547">Nucleotide-binding</keyword>
<dbReference type="Proteomes" id="UP000265020">
    <property type="component" value="Unassembled WGS sequence"/>
</dbReference>
<dbReference type="Gene3D" id="3.40.50.300">
    <property type="entry name" value="P-loop containing nucleotide triphosphate hydrolases"/>
    <property type="match status" value="1"/>
</dbReference>
<evidence type="ECO:0000256" key="2">
    <source>
        <dbReference type="ARBA" id="ARBA00022741"/>
    </source>
</evidence>
<reference evidence="5" key="2">
    <citation type="submission" date="2025-09" db="UniProtKB">
        <authorList>
            <consortium name="Ensembl"/>
        </authorList>
    </citation>
    <scope>IDENTIFICATION</scope>
</reference>
<protein>
    <recommendedName>
        <fullName evidence="4">AIG1-type G domain-containing protein</fullName>
    </recommendedName>
</protein>
<evidence type="ECO:0000256" key="3">
    <source>
        <dbReference type="SAM" id="Coils"/>
    </source>
</evidence>
<feature type="coiled-coil region" evidence="3">
    <location>
        <begin position="413"/>
        <end position="475"/>
    </location>
</feature>
<accession>A0A3Q2CNC7</accession>
<dbReference type="FunFam" id="3.40.50.300:FF:002049">
    <property type="entry name" value="Si:ch73-170d6.2"/>
    <property type="match status" value="1"/>
</dbReference>
<feature type="coiled-coil region" evidence="3">
    <location>
        <begin position="286"/>
        <end position="330"/>
    </location>
</feature>
<dbReference type="Ensembl" id="ENSCVAT00000003993.1">
    <property type="protein sequence ID" value="ENSCVAP00000007021.1"/>
    <property type="gene ID" value="ENSCVAG00000008633.1"/>
</dbReference>
<evidence type="ECO:0000259" key="4">
    <source>
        <dbReference type="Pfam" id="PF04548"/>
    </source>
</evidence>
<dbReference type="SUPFAM" id="SSF52540">
    <property type="entry name" value="P-loop containing nucleoside triphosphate hydrolases"/>
    <property type="match status" value="1"/>
</dbReference>
<organism evidence="5 6">
    <name type="scientific">Cyprinodon variegatus</name>
    <name type="common">Sheepshead minnow</name>
    <dbReference type="NCBI Taxonomy" id="28743"/>
    <lineage>
        <taxon>Eukaryota</taxon>
        <taxon>Metazoa</taxon>
        <taxon>Chordata</taxon>
        <taxon>Craniata</taxon>
        <taxon>Vertebrata</taxon>
        <taxon>Euteleostomi</taxon>
        <taxon>Actinopterygii</taxon>
        <taxon>Neopterygii</taxon>
        <taxon>Teleostei</taxon>
        <taxon>Neoteleostei</taxon>
        <taxon>Acanthomorphata</taxon>
        <taxon>Ovalentaria</taxon>
        <taxon>Atherinomorphae</taxon>
        <taxon>Cyprinodontiformes</taxon>
        <taxon>Cyprinodontidae</taxon>
        <taxon>Cyprinodon</taxon>
    </lineage>
</organism>
<proteinExistence type="inferred from homology"/>
<dbReference type="Pfam" id="PF04548">
    <property type="entry name" value="AIG1"/>
    <property type="match status" value="1"/>
</dbReference>
<keyword evidence="3" id="KW-0175">Coiled coil</keyword>
<dbReference type="GO" id="GO:0005525">
    <property type="term" value="F:GTP binding"/>
    <property type="evidence" value="ECO:0007669"/>
    <property type="project" value="InterPro"/>
</dbReference>